<sequence length="152" mass="16560">MKSPSSADLCEEQDVEIELLLVPRANNVATPAPKTGKQFRLAPRPRPQQNEKSSVIPKQIKLAPRPEQYQNSFVPPCTLKLGVPSKQRASTLHSSSITDMRDFNFESLDIGGIVDCPNFGTEDLDLDNPSTPQQSANVKTLTSPPPPPRGGT</sequence>
<evidence type="ECO:0000313" key="3">
    <source>
        <dbReference type="Proteomes" id="UP000266841"/>
    </source>
</evidence>
<name>K0TIW9_THAOC</name>
<dbReference type="EMBL" id="AGNL01008416">
    <property type="protein sequence ID" value="EJK70517.1"/>
    <property type="molecule type" value="Genomic_DNA"/>
</dbReference>
<dbReference type="AlphaFoldDB" id="K0TIW9"/>
<keyword evidence="3" id="KW-1185">Reference proteome</keyword>
<feature type="region of interest" description="Disordered" evidence="1">
    <location>
        <begin position="28"/>
        <end position="57"/>
    </location>
</feature>
<organism evidence="2 3">
    <name type="scientific">Thalassiosira oceanica</name>
    <name type="common">Marine diatom</name>
    <dbReference type="NCBI Taxonomy" id="159749"/>
    <lineage>
        <taxon>Eukaryota</taxon>
        <taxon>Sar</taxon>
        <taxon>Stramenopiles</taxon>
        <taxon>Ochrophyta</taxon>
        <taxon>Bacillariophyta</taxon>
        <taxon>Coscinodiscophyceae</taxon>
        <taxon>Thalassiosirophycidae</taxon>
        <taxon>Thalassiosirales</taxon>
        <taxon>Thalassiosiraceae</taxon>
        <taxon>Thalassiosira</taxon>
    </lineage>
</organism>
<feature type="compositionally biased region" description="Polar residues" evidence="1">
    <location>
        <begin position="128"/>
        <end position="142"/>
    </location>
</feature>
<feature type="region of interest" description="Disordered" evidence="1">
    <location>
        <begin position="118"/>
        <end position="152"/>
    </location>
</feature>
<proteinExistence type="predicted"/>
<feature type="compositionally biased region" description="Pro residues" evidence="1">
    <location>
        <begin position="143"/>
        <end position="152"/>
    </location>
</feature>
<accession>K0TIW9</accession>
<gene>
    <name evidence="2" type="ORF">THAOC_08114</name>
</gene>
<comment type="caution">
    <text evidence="2">The sequence shown here is derived from an EMBL/GenBank/DDBJ whole genome shotgun (WGS) entry which is preliminary data.</text>
</comment>
<evidence type="ECO:0000256" key="1">
    <source>
        <dbReference type="SAM" id="MobiDB-lite"/>
    </source>
</evidence>
<reference evidence="2 3" key="1">
    <citation type="journal article" date="2012" name="Genome Biol.">
        <title>Genome and low-iron response of an oceanic diatom adapted to chronic iron limitation.</title>
        <authorList>
            <person name="Lommer M."/>
            <person name="Specht M."/>
            <person name="Roy A.S."/>
            <person name="Kraemer L."/>
            <person name="Andreson R."/>
            <person name="Gutowska M.A."/>
            <person name="Wolf J."/>
            <person name="Bergner S.V."/>
            <person name="Schilhabel M.B."/>
            <person name="Klostermeier U.C."/>
            <person name="Beiko R.G."/>
            <person name="Rosenstiel P."/>
            <person name="Hippler M."/>
            <person name="Laroche J."/>
        </authorList>
    </citation>
    <scope>NUCLEOTIDE SEQUENCE [LARGE SCALE GENOMIC DNA]</scope>
    <source>
        <strain evidence="2 3">CCMP1005</strain>
    </source>
</reference>
<dbReference type="Proteomes" id="UP000266841">
    <property type="component" value="Unassembled WGS sequence"/>
</dbReference>
<protein>
    <submittedName>
        <fullName evidence="2">Uncharacterized protein</fullName>
    </submittedName>
</protein>
<evidence type="ECO:0000313" key="2">
    <source>
        <dbReference type="EMBL" id="EJK70517.1"/>
    </source>
</evidence>